<evidence type="ECO:0000256" key="8">
    <source>
        <dbReference type="ARBA" id="ARBA00022741"/>
    </source>
</evidence>
<dbReference type="SMART" id="SM00304">
    <property type="entry name" value="HAMP"/>
    <property type="match status" value="1"/>
</dbReference>
<dbReference type="Gene3D" id="3.30.565.10">
    <property type="entry name" value="Histidine kinase-like ATPase, C-terminal domain"/>
    <property type="match status" value="1"/>
</dbReference>
<dbReference type="InterPro" id="IPR003594">
    <property type="entry name" value="HATPase_dom"/>
</dbReference>
<dbReference type="GO" id="GO:0000155">
    <property type="term" value="F:phosphorelay sensor kinase activity"/>
    <property type="evidence" value="ECO:0007669"/>
    <property type="project" value="InterPro"/>
</dbReference>
<evidence type="ECO:0000256" key="5">
    <source>
        <dbReference type="ARBA" id="ARBA00022553"/>
    </source>
</evidence>
<dbReference type="SUPFAM" id="SSF47384">
    <property type="entry name" value="Homodimeric domain of signal transducing histidine kinase"/>
    <property type="match status" value="1"/>
</dbReference>
<evidence type="ECO:0000256" key="14">
    <source>
        <dbReference type="SAM" id="Phobius"/>
    </source>
</evidence>
<dbReference type="GO" id="GO:0005524">
    <property type="term" value="F:ATP binding"/>
    <property type="evidence" value="ECO:0007669"/>
    <property type="project" value="UniProtKB-KW"/>
</dbReference>
<dbReference type="CDD" id="cd06225">
    <property type="entry name" value="HAMP"/>
    <property type="match status" value="1"/>
</dbReference>
<dbReference type="Gene3D" id="6.10.340.10">
    <property type="match status" value="1"/>
</dbReference>
<accession>A0A6N3AID8</accession>
<comment type="subcellular location">
    <subcellularLocation>
        <location evidence="2">Cell membrane</location>
        <topology evidence="2">Multi-pass membrane protein</topology>
    </subcellularLocation>
</comment>
<dbReference type="Pfam" id="PF02518">
    <property type="entry name" value="HATPase_c"/>
    <property type="match status" value="1"/>
</dbReference>
<dbReference type="PANTHER" id="PTHR45528">
    <property type="entry name" value="SENSOR HISTIDINE KINASE CPXA"/>
    <property type="match status" value="1"/>
</dbReference>
<sequence length="479" mass="55583">MKFWKKIFLYSLILFLLLFNSGGIILIEKIHSENLNNAIKSLMYKSLNIESIMYLNTDYLMNIDVYSESNIKNWMNIITNGYSLNSVDKYNTELYSMENKEITSDLKEKITGERKEISNAKKGKKSFIIRTINNRRYAFVSSIVNLENRDFKLIISRDIQHVYTERINNYKFFLIIDIIILIILSIGMYIISKNLTKPLVNLSNISKDIAKGKYDIRVVESKENDEIGVLEHNFNFMIDVIENNIEELKTLNESKQRFIDSLNHEIKTPITSIIGYSELLLKSNINEEIKMKAYKYINSEAKRLETLNSTLLKLTLIREEKKTLGKLNLREMINGVEDILIYKLEKKSINLNINIEDVNILADKELFEVLLTNIIDNSIKASTENSVIDINGYYKNNNYILKLTDYGIGIPKEDLDKIIEPFYMVDKARTRKNNGIGLGLSICNEICNLHDISLSIESKLNMGTSIILEFNKENYLNEI</sequence>
<evidence type="ECO:0000256" key="10">
    <source>
        <dbReference type="ARBA" id="ARBA00022840"/>
    </source>
</evidence>
<feature type="transmembrane region" description="Helical" evidence="14">
    <location>
        <begin position="172"/>
        <end position="191"/>
    </location>
</feature>
<name>A0A6N3AID8_9FIRM</name>
<evidence type="ECO:0000256" key="3">
    <source>
        <dbReference type="ARBA" id="ARBA00012438"/>
    </source>
</evidence>
<gene>
    <name evidence="17" type="primary">arlS_1</name>
    <name evidence="17" type="ORF">IBLFYP30_01323</name>
</gene>
<dbReference type="SUPFAM" id="SSF55874">
    <property type="entry name" value="ATPase domain of HSP90 chaperone/DNA topoisomerase II/histidine kinase"/>
    <property type="match status" value="1"/>
</dbReference>
<evidence type="ECO:0000256" key="11">
    <source>
        <dbReference type="ARBA" id="ARBA00022989"/>
    </source>
</evidence>
<dbReference type="InterPro" id="IPR003661">
    <property type="entry name" value="HisK_dim/P_dom"/>
</dbReference>
<organism evidence="17">
    <name type="scientific">Intestinibacter bartlettii</name>
    <dbReference type="NCBI Taxonomy" id="261299"/>
    <lineage>
        <taxon>Bacteria</taxon>
        <taxon>Bacillati</taxon>
        <taxon>Bacillota</taxon>
        <taxon>Clostridia</taxon>
        <taxon>Peptostreptococcales</taxon>
        <taxon>Peptostreptococcaceae</taxon>
        <taxon>Intestinibacter</taxon>
    </lineage>
</organism>
<dbReference type="PRINTS" id="PR00344">
    <property type="entry name" value="BCTRLSENSOR"/>
</dbReference>
<evidence type="ECO:0000259" key="16">
    <source>
        <dbReference type="PROSITE" id="PS50885"/>
    </source>
</evidence>
<dbReference type="PANTHER" id="PTHR45528:SF1">
    <property type="entry name" value="SENSOR HISTIDINE KINASE CPXA"/>
    <property type="match status" value="1"/>
</dbReference>
<dbReference type="CDD" id="cd00075">
    <property type="entry name" value="HATPase"/>
    <property type="match status" value="1"/>
</dbReference>
<keyword evidence="4" id="KW-1003">Cell membrane</keyword>
<dbReference type="SMART" id="SM00387">
    <property type="entry name" value="HATPase_c"/>
    <property type="match status" value="1"/>
</dbReference>
<keyword evidence="13 14" id="KW-0472">Membrane</keyword>
<dbReference type="GO" id="GO:0005886">
    <property type="term" value="C:plasma membrane"/>
    <property type="evidence" value="ECO:0007669"/>
    <property type="project" value="UniProtKB-SubCell"/>
</dbReference>
<keyword evidence="6 17" id="KW-0808">Transferase</keyword>
<evidence type="ECO:0000256" key="6">
    <source>
        <dbReference type="ARBA" id="ARBA00022679"/>
    </source>
</evidence>
<dbReference type="Gene3D" id="1.10.287.130">
    <property type="match status" value="1"/>
</dbReference>
<evidence type="ECO:0000259" key="15">
    <source>
        <dbReference type="PROSITE" id="PS50109"/>
    </source>
</evidence>
<dbReference type="SMART" id="SM00388">
    <property type="entry name" value="HisKA"/>
    <property type="match status" value="1"/>
</dbReference>
<keyword evidence="7 14" id="KW-0812">Transmembrane</keyword>
<evidence type="ECO:0000256" key="2">
    <source>
        <dbReference type="ARBA" id="ARBA00004651"/>
    </source>
</evidence>
<comment type="catalytic activity">
    <reaction evidence="1">
        <text>ATP + protein L-histidine = ADP + protein N-phospho-L-histidine.</text>
        <dbReference type="EC" id="2.7.13.3"/>
    </reaction>
</comment>
<dbReference type="InterPro" id="IPR004358">
    <property type="entry name" value="Sig_transdc_His_kin-like_C"/>
</dbReference>
<dbReference type="PROSITE" id="PS50109">
    <property type="entry name" value="HIS_KIN"/>
    <property type="match status" value="1"/>
</dbReference>
<keyword evidence="9 17" id="KW-0418">Kinase</keyword>
<dbReference type="PROSITE" id="PS50885">
    <property type="entry name" value="HAMP"/>
    <property type="match status" value="1"/>
</dbReference>
<feature type="domain" description="Histidine kinase" evidence="15">
    <location>
        <begin position="261"/>
        <end position="474"/>
    </location>
</feature>
<keyword evidence="11 14" id="KW-1133">Transmembrane helix</keyword>
<dbReference type="Pfam" id="PF00672">
    <property type="entry name" value="HAMP"/>
    <property type="match status" value="1"/>
</dbReference>
<dbReference type="AlphaFoldDB" id="A0A6N3AID8"/>
<keyword evidence="10" id="KW-0067">ATP-binding</keyword>
<dbReference type="Pfam" id="PF00512">
    <property type="entry name" value="HisKA"/>
    <property type="match status" value="1"/>
</dbReference>
<evidence type="ECO:0000256" key="7">
    <source>
        <dbReference type="ARBA" id="ARBA00022692"/>
    </source>
</evidence>
<evidence type="ECO:0000256" key="9">
    <source>
        <dbReference type="ARBA" id="ARBA00022777"/>
    </source>
</evidence>
<dbReference type="RefSeq" id="WP_156530721.1">
    <property type="nucleotide sequence ID" value="NZ_CACRUE010000022.1"/>
</dbReference>
<proteinExistence type="predicted"/>
<dbReference type="InterPro" id="IPR050398">
    <property type="entry name" value="HssS/ArlS-like"/>
</dbReference>
<evidence type="ECO:0000256" key="1">
    <source>
        <dbReference type="ARBA" id="ARBA00000085"/>
    </source>
</evidence>
<keyword evidence="12" id="KW-0902">Two-component regulatory system</keyword>
<dbReference type="SUPFAM" id="SSF158472">
    <property type="entry name" value="HAMP domain-like"/>
    <property type="match status" value="1"/>
</dbReference>
<reference evidence="17" key="1">
    <citation type="submission" date="2019-11" db="EMBL/GenBank/DDBJ databases">
        <authorList>
            <person name="Feng L."/>
        </authorList>
    </citation>
    <scope>NUCLEOTIDE SEQUENCE</scope>
    <source>
        <strain evidence="17">IbartlettiiLFYP30</strain>
    </source>
</reference>
<dbReference type="InterPro" id="IPR005467">
    <property type="entry name" value="His_kinase_dom"/>
</dbReference>
<dbReference type="EMBL" id="CACRUE010000022">
    <property type="protein sequence ID" value="VYT92034.1"/>
    <property type="molecule type" value="Genomic_DNA"/>
</dbReference>
<evidence type="ECO:0000256" key="4">
    <source>
        <dbReference type="ARBA" id="ARBA00022475"/>
    </source>
</evidence>
<dbReference type="InterPro" id="IPR036890">
    <property type="entry name" value="HATPase_C_sf"/>
</dbReference>
<evidence type="ECO:0000313" key="17">
    <source>
        <dbReference type="EMBL" id="VYT92034.1"/>
    </source>
</evidence>
<keyword evidence="5" id="KW-0597">Phosphoprotein</keyword>
<dbReference type="InterPro" id="IPR003660">
    <property type="entry name" value="HAMP_dom"/>
</dbReference>
<dbReference type="InterPro" id="IPR036097">
    <property type="entry name" value="HisK_dim/P_sf"/>
</dbReference>
<feature type="domain" description="HAMP" evidence="16">
    <location>
        <begin position="193"/>
        <end position="246"/>
    </location>
</feature>
<evidence type="ECO:0000256" key="12">
    <source>
        <dbReference type="ARBA" id="ARBA00023012"/>
    </source>
</evidence>
<dbReference type="CDD" id="cd00082">
    <property type="entry name" value="HisKA"/>
    <property type="match status" value="1"/>
</dbReference>
<keyword evidence="8" id="KW-0547">Nucleotide-binding</keyword>
<evidence type="ECO:0000256" key="13">
    <source>
        <dbReference type="ARBA" id="ARBA00023136"/>
    </source>
</evidence>
<dbReference type="EC" id="2.7.13.3" evidence="3"/>
<protein>
    <recommendedName>
        <fullName evidence="3">histidine kinase</fullName>
        <ecNumber evidence="3">2.7.13.3</ecNumber>
    </recommendedName>
</protein>